<keyword evidence="7 16" id="KW-0813">Transport</keyword>
<dbReference type="SUPFAM" id="SSF51621">
    <property type="entry name" value="Phosphoenolpyruvate/pyruvate domain"/>
    <property type="match status" value="1"/>
</dbReference>
<sequence>MTENESQEIVLKGLGVAPGICIGKAYLVDKEGVNVVKKYYIAEADLHKEEIRFKSAVSRARQELAAIIQETPKELRQHTAILETHMVLLQDKLLYGQTLDTIQRFRYNAEWALKNVVDELKAMFQNMSEPYFRERGADIVHVSDRIMRNLVGGDAVNIRDIDKRVILVAKDLSPAETSQIQLERIKGLVTDGGGIASHTGIIARTLEIPAVLGLNNATQIIRNDDFIVVDGSAGLLIIHPTEQTLMEYEERAARYERHRALIARESRMPAKTLDGISIQVMGNIELPEEVVAVRDYGGNGIGLYRTEFQYLGRRGFPTENDLFDKYRDVVEVMTPRPVTIRTLDINGDKALPGQSGNGEANPVLGLRAIRYCLKKPEIFKTQLRAILRAALYGNVRIMFPMISCCEEVRQAKTLLKEAAESLAAEGIEFEYNVDVGIMVEVPSAVAIADMLADEVDFFSIGTNDLIQYALAIDRGNRYVSHMYRPLHPAIIRMIKTVVDVGHQKGIKVYMCGEMAGDPIHLPVLLGLGLDELSMNPQSIPLVKNAIRKLSIKESRAFMYRIFKDKKEGQIESFLKKAYAGVLFDLDIDEDEIAV</sequence>
<dbReference type="Gene3D" id="1.10.274.10">
    <property type="entry name" value="PtsI, HPr-binding domain"/>
    <property type="match status" value="1"/>
</dbReference>
<evidence type="ECO:0000256" key="11">
    <source>
        <dbReference type="ARBA" id="ARBA00022683"/>
    </source>
</evidence>
<evidence type="ECO:0000256" key="15">
    <source>
        <dbReference type="ARBA" id="ARBA00033235"/>
    </source>
</evidence>
<keyword evidence="8 16" id="KW-0963">Cytoplasm</keyword>
<evidence type="ECO:0000256" key="16">
    <source>
        <dbReference type="PIRNR" id="PIRNR000732"/>
    </source>
</evidence>
<evidence type="ECO:0000256" key="1">
    <source>
        <dbReference type="ARBA" id="ARBA00000683"/>
    </source>
</evidence>
<dbReference type="GO" id="GO:0005737">
    <property type="term" value="C:cytoplasm"/>
    <property type="evidence" value="ECO:0007669"/>
    <property type="project" value="UniProtKB-SubCell"/>
</dbReference>
<feature type="binding site" evidence="19">
    <location>
        <position position="464"/>
    </location>
    <ligand>
        <name>Mg(2+)</name>
        <dbReference type="ChEBI" id="CHEBI:18420"/>
    </ligand>
</feature>
<comment type="function">
    <text evidence="16">General (non sugar-specific) component of the phosphoenolpyruvate-dependent sugar phosphotransferase system (sugar PTS). This major carbohydrate active-transport system catalyzes the phosphorylation of incoming sugar substrates concomitantly with their translocation across the cell membrane. Enzyme I transfers the phosphoryl group from phosphoenolpyruvate (PEP) to the phosphoryl carrier protein (HPr).</text>
</comment>
<dbReference type="Gene3D" id="3.50.30.10">
    <property type="entry name" value="Phosphohistidine domain"/>
    <property type="match status" value="1"/>
</dbReference>
<comment type="catalytic activity">
    <reaction evidence="1 16">
        <text>L-histidyl-[protein] + phosphoenolpyruvate = N(pros)-phospho-L-histidyl-[protein] + pyruvate</text>
        <dbReference type="Rhea" id="RHEA:23880"/>
        <dbReference type="Rhea" id="RHEA-COMP:9745"/>
        <dbReference type="Rhea" id="RHEA-COMP:9746"/>
        <dbReference type="ChEBI" id="CHEBI:15361"/>
        <dbReference type="ChEBI" id="CHEBI:29979"/>
        <dbReference type="ChEBI" id="CHEBI:58702"/>
        <dbReference type="ChEBI" id="CHEBI:64837"/>
        <dbReference type="EC" id="2.7.3.9"/>
    </reaction>
</comment>
<dbReference type="InterPro" id="IPR023151">
    <property type="entry name" value="PEP_util_CS"/>
</dbReference>
<dbReference type="InterPro" id="IPR000121">
    <property type="entry name" value="PEP_util_C"/>
</dbReference>
<evidence type="ECO:0000256" key="19">
    <source>
        <dbReference type="PIRSR" id="PIRSR000732-3"/>
    </source>
</evidence>
<keyword evidence="11 16" id="KW-0598">Phosphotransferase system</keyword>
<evidence type="ECO:0000259" key="20">
    <source>
        <dbReference type="Pfam" id="PF00391"/>
    </source>
</evidence>
<feature type="binding site" evidence="19">
    <location>
        <position position="440"/>
    </location>
    <ligand>
        <name>Mg(2+)</name>
        <dbReference type="ChEBI" id="CHEBI:18420"/>
    </ligand>
</feature>
<keyword evidence="14 16" id="KW-0460">Magnesium</keyword>
<dbReference type="InterPro" id="IPR036618">
    <property type="entry name" value="PtsI_HPr-bd_sf"/>
</dbReference>
<feature type="domain" description="Phosphotransferase system enzyme I N-terminal" evidence="22">
    <location>
        <begin position="12"/>
        <end position="135"/>
    </location>
</feature>
<evidence type="ECO:0000256" key="10">
    <source>
        <dbReference type="ARBA" id="ARBA00022679"/>
    </source>
</evidence>
<dbReference type="Gene3D" id="3.20.20.60">
    <property type="entry name" value="Phosphoenolpyruvate-binding domains"/>
    <property type="match status" value="1"/>
</dbReference>
<dbReference type="InterPro" id="IPR006318">
    <property type="entry name" value="PTS_EI-like"/>
</dbReference>
<evidence type="ECO:0000256" key="2">
    <source>
        <dbReference type="ARBA" id="ARBA00001946"/>
    </source>
</evidence>
<feature type="active site" description="Proton donor" evidence="17">
    <location>
        <position position="511"/>
    </location>
</feature>
<evidence type="ECO:0000256" key="18">
    <source>
        <dbReference type="PIRSR" id="PIRSR000732-2"/>
    </source>
</evidence>
<feature type="binding site" evidence="18">
    <location>
        <position position="474"/>
    </location>
    <ligand>
        <name>phosphoenolpyruvate</name>
        <dbReference type="ChEBI" id="CHEBI:58702"/>
    </ligand>
</feature>
<evidence type="ECO:0000256" key="5">
    <source>
        <dbReference type="ARBA" id="ARBA00012232"/>
    </source>
</evidence>
<keyword evidence="12 16" id="KW-0479">Metal-binding</keyword>
<dbReference type="AlphaFoldDB" id="Q2N532"/>
<dbReference type="InterPro" id="IPR015813">
    <property type="entry name" value="Pyrv/PenolPyrv_kinase-like_dom"/>
</dbReference>
<evidence type="ECO:0000256" key="9">
    <source>
        <dbReference type="ARBA" id="ARBA00022597"/>
    </source>
</evidence>
<dbReference type="GO" id="GO:0009401">
    <property type="term" value="P:phosphoenolpyruvate-dependent sugar phosphotransferase system"/>
    <property type="evidence" value="ECO:0007669"/>
    <property type="project" value="UniProtKB-KW"/>
</dbReference>
<accession>Q2N532</accession>
<evidence type="ECO:0000313" key="23">
    <source>
        <dbReference type="EMBL" id="CAJ13762.1"/>
    </source>
</evidence>
<dbReference type="InterPro" id="IPR008731">
    <property type="entry name" value="PTS_EIN"/>
</dbReference>
<dbReference type="Pfam" id="PF02896">
    <property type="entry name" value="PEP-utilizers_C"/>
    <property type="match status" value="1"/>
</dbReference>
<comment type="similarity">
    <text evidence="4 16">Belongs to the PEP-utilizing enzyme family.</text>
</comment>
<organism evidence="23">
    <name type="scientific">Desulfococcus multivorans</name>
    <dbReference type="NCBI Taxonomy" id="897"/>
    <lineage>
        <taxon>Bacteria</taxon>
        <taxon>Pseudomonadati</taxon>
        <taxon>Thermodesulfobacteriota</taxon>
        <taxon>Desulfobacteria</taxon>
        <taxon>Desulfobacterales</taxon>
        <taxon>Desulfococcaceae</taxon>
        <taxon>Desulfococcus</taxon>
    </lineage>
</organism>
<dbReference type="InterPro" id="IPR008279">
    <property type="entry name" value="PEP-util_enz_mobile_dom"/>
</dbReference>
<protein>
    <recommendedName>
        <fullName evidence="6 16">Phosphoenolpyruvate-protein phosphotransferase</fullName>
        <ecNumber evidence="5 16">2.7.3.9</ecNumber>
    </recommendedName>
    <alternativeName>
        <fullName evidence="15 16">Phosphotransferase system, enzyme I</fullName>
    </alternativeName>
</protein>
<dbReference type="SUPFAM" id="SSF52009">
    <property type="entry name" value="Phosphohistidine domain"/>
    <property type="match status" value="1"/>
</dbReference>
<keyword evidence="23" id="KW-0670">Pyruvate</keyword>
<dbReference type="RefSeq" id="WP_020876148.1">
    <property type="nucleotide sequence ID" value="NZ_CP015381.1"/>
</dbReference>
<dbReference type="Pfam" id="PF00391">
    <property type="entry name" value="PEP-utilizers"/>
    <property type="match status" value="1"/>
</dbReference>
<gene>
    <name evidence="23" type="primary">ptsI</name>
    <name evidence="23" type="ORF">dmi24</name>
</gene>
<dbReference type="PATRIC" id="fig|897.4.peg.734"/>
<name>Q2N532_DESML</name>
<dbReference type="PRINTS" id="PR01736">
    <property type="entry name" value="PHPHTRNFRASE"/>
</dbReference>
<evidence type="ECO:0000256" key="12">
    <source>
        <dbReference type="ARBA" id="ARBA00022723"/>
    </source>
</evidence>
<dbReference type="GO" id="GO:0016301">
    <property type="term" value="F:kinase activity"/>
    <property type="evidence" value="ECO:0007669"/>
    <property type="project" value="UniProtKB-KW"/>
</dbReference>
<feature type="binding site" evidence="18">
    <location>
        <position position="341"/>
    </location>
    <ligand>
        <name>phosphoenolpyruvate</name>
        <dbReference type="ChEBI" id="CHEBI:58702"/>
    </ligand>
</feature>
<dbReference type="PANTHER" id="PTHR46244">
    <property type="entry name" value="PHOSPHOENOLPYRUVATE-PROTEIN PHOSPHOTRANSFERASE"/>
    <property type="match status" value="1"/>
</dbReference>
<dbReference type="SUPFAM" id="SSF47831">
    <property type="entry name" value="Enzyme I of the PEP:sugar phosphotransferase system HPr-binding (sub)domain"/>
    <property type="match status" value="1"/>
</dbReference>
<dbReference type="EC" id="2.7.3.9" evidence="5 16"/>
<keyword evidence="10 16" id="KW-0808">Transferase</keyword>
<dbReference type="Pfam" id="PF05524">
    <property type="entry name" value="PEP-utilisers_N"/>
    <property type="match status" value="1"/>
</dbReference>
<dbReference type="InterPro" id="IPR050499">
    <property type="entry name" value="PEP-utilizing_PTS_enzyme"/>
</dbReference>
<evidence type="ECO:0000256" key="3">
    <source>
        <dbReference type="ARBA" id="ARBA00004496"/>
    </source>
</evidence>
<dbReference type="NCBIfam" id="TIGR01417">
    <property type="entry name" value="PTS_I_fam"/>
    <property type="match status" value="1"/>
</dbReference>
<evidence type="ECO:0000256" key="13">
    <source>
        <dbReference type="ARBA" id="ARBA00022777"/>
    </source>
</evidence>
<dbReference type="PIRSF" id="PIRSF000732">
    <property type="entry name" value="PTS_enzyme_I"/>
    <property type="match status" value="1"/>
</dbReference>
<evidence type="ECO:0000256" key="7">
    <source>
        <dbReference type="ARBA" id="ARBA00022448"/>
    </source>
</evidence>
<feature type="domain" description="PEP-utilising enzyme C-terminal" evidence="21">
    <location>
        <begin position="263"/>
        <end position="549"/>
    </location>
</feature>
<dbReference type="InterPro" id="IPR040442">
    <property type="entry name" value="Pyrv_kinase-like_dom_sf"/>
</dbReference>
<evidence type="ECO:0000259" key="22">
    <source>
        <dbReference type="Pfam" id="PF05524"/>
    </source>
</evidence>
<feature type="binding site" evidence="18">
    <location>
        <position position="305"/>
    </location>
    <ligand>
        <name>phosphoenolpyruvate</name>
        <dbReference type="ChEBI" id="CHEBI:58702"/>
    </ligand>
</feature>
<dbReference type="InterPro" id="IPR024692">
    <property type="entry name" value="PTS_EI"/>
</dbReference>
<dbReference type="InterPro" id="IPR036637">
    <property type="entry name" value="Phosphohistidine_dom_sf"/>
</dbReference>
<dbReference type="KEGG" id="dml:Dmul_06340"/>
<evidence type="ECO:0000259" key="21">
    <source>
        <dbReference type="Pfam" id="PF02896"/>
    </source>
</evidence>
<comment type="subcellular location">
    <subcellularLocation>
        <location evidence="3 16">Cytoplasm</location>
    </subcellularLocation>
</comment>
<evidence type="ECO:0000256" key="8">
    <source>
        <dbReference type="ARBA" id="ARBA00022490"/>
    </source>
</evidence>
<feature type="binding site" evidence="18">
    <location>
        <begin position="463"/>
        <end position="464"/>
    </location>
    <ligand>
        <name>phosphoenolpyruvate</name>
        <dbReference type="ChEBI" id="CHEBI:58702"/>
    </ligand>
</feature>
<keyword evidence="13 16" id="KW-0418">Kinase</keyword>
<comment type="cofactor">
    <cofactor evidence="2 16 19">
        <name>Mg(2+)</name>
        <dbReference type="ChEBI" id="CHEBI:18420"/>
    </cofactor>
</comment>
<evidence type="ECO:0000256" key="17">
    <source>
        <dbReference type="PIRSR" id="PIRSR000732-1"/>
    </source>
</evidence>
<feature type="active site" description="Tele-phosphohistidine intermediate" evidence="17">
    <location>
        <position position="198"/>
    </location>
</feature>
<dbReference type="PANTHER" id="PTHR46244:SF6">
    <property type="entry name" value="PHOSPHOENOLPYRUVATE-PROTEIN PHOSPHOTRANSFERASE"/>
    <property type="match status" value="1"/>
</dbReference>
<dbReference type="EMBL" id="CT009609">
    <property type="protein sequence ID" value="CAJ13762.1"/>
    <property type="molecule type" value="Genomic_DNA"/>
</dbReference>
<evidence type="ECO:0000256" key="6">
    <source>
        <dbReference type="ARBA" id="ARBA00016544"/>
    </source>
</evidence>
<evidence type="ECO:0000256" key="14">
    <source>
        <dbReference type="ARBA" id="ARBA00022842"/>
    </source>
</evidence>
<feature type="domain" description="PEP-utilising enzyme mobile" evidence="20">
    <location>
        <begin position="162"/>
        <end position="234"/>
    </location>
</feature>
<keyword evidence="9 16" id="KW-0762">Sugar transport</keyword>
<evidence type="ECO:0000256" key="4">
    <source>
        <dbReference type="ARBA" id="ARBA00007837"/>
    </source>
</evidence>
<dbReference type="GO" id="GO:0008965">
    <property type="term" value="F:phosphoenolpyruvate-protein phosphotransferase activity"/>
    <property type="evidence" value="ECO:0007669"/>
    <property type="project" value="UniProtKB-EC"/>
</dbReference>
<dbReference type="PROSITE" id="PS00742">
    <property type="entry name" value="PEP_ENZYMES_2"/>
    <property type="match status" value="1"/>
</dbReference>
<dbReference type="GO" id="GO:0046872">
    <property type="term" value="F:metal ion binding"/>
    <property type="evidence" value="ECO:0007669"/>
    <property type="project" value="UniProtKB-KW"/>
</dbReference>
<proteinExistence type="inferred from homology"/>
<reference evidence="23" key="1">
    <citation type="journal article" date="2007" name="J. Mol. Microbiol. Biotechnol.">
        <title>Analyses of the vrl gene cluster in Desulfococcus multivorans: homologous to the virulence-associated locus of the ovine footrot pathogen Dichelobacter nodosus strain A198.</title>
        <authorList>
            <person name="Knaust F."/>
            <person name="Kube M."/>
            <person name="Reinhardt R."/>
            <person name="Rabus R."/>
        </authorList>
    </citation>
    <scope>NUCLEOTIDE SEQUENCE</scope>
</reference>